<evidence type="ECO:0000256" key="2">
    <source>
        <dbReference type="SAM" id="SignalP"/>
    </source>
</evidence>
<dbReference type="GeneID" id="8239481"/>
<reference evidence="3" key="1">
    <citation type="submission" date="2007-04" db="EMBL/GenBank/DDBJ databases">
        <title>Annotation of Pediculus humanus corporis strain USDA.</title>
        <authorList>
            <person name="Kirkness E."/>
            <person name="Hannick L."/>
            <person name="Hass B."/>
            <person name="Bruggner R."/>
            <person name="Lawson D."/>
            <person name="Bidwell S."/>
            <person name="Joardar V."/>
            <person name="Caler E."/>
            <person name="Walenz B."/>
            <person name="Inman J."/>
            <person name="Schobel S."/>
            <person name="Galinsky K."/>
            <person name="Amedeo P."/>
            <person name="Strausberg R."/>
        </authorList>
    </citation>
    <scope>NUCLEOTIDE SEQUENCE</scope>
    <source>
        <strain evidence="3">USDA</strain>
    </source>
</reference>
<dbReference type="InParanoid" id="E0VEX8"/>
<dbReference type="CTD" id="8239481"/>
<feature type="compositionally biased region" description="Low complexity" evidence="1">
    <location>
        <begin position="127"/>
        <end position="143"/>
    </location>
</feature>
<dbReference type="KEGG" id="phu:Phum_PHUM146270"/>
<evidence type="ECO:0000256" key="1">
    <source>
        <dbReference type="SAM" id="MobiDB-lite"/>
    </source>
</evidence>
<dbReference type="Proteomes" id="UP000009046">
    <property type="component" value="Unassembled WGS sequence"/>
</dbReference>
<dbReference type="AlphaFoldDB" id="E0VEX8"/>
<dbReference type="RefSeq" id="XP_002424690.1">
    <property type="nucleotide sequence ID" value="XM_002424645.1"/>
</dbReference>
<dbReference type="HOGENOM" id="CLU_491182_0_0_1"/>
<feature type="compositionally biased region" description="Pro residues" evidence="1">
    <location>
        <begin position="74"/>
        <end position="126"/>
    </location>
</feature>
<keyword evidence="2" id="KW-0732">Signal</keyword>
<keyword evidence="5" id="KW-1185">Reference proteome</keyword>
<feature type="compositionally biased region" description="Low complexity" evidence="1">
    <location>
        <begin position="59"/>
        <end position="73"/>
    </location>
</feature>
<feature type="chain" id="PRO_5014570082" evidence="2">
    <location>
        <begin position="24"/>
        <end position="555"/>
    </location>
</feature>
<protein>
    <submittedName>
        <fullName evidence="3 4">Uncharacterized protein</fullName>
    </submittedName>
</protein>
<proteinExistence type="predicted"/>
<feature type="region of interest" description="Disordered" evidence="1">
    <location>
        <begin position="59"/>
        <end position="162"/>
    </location>
</feature>
<dbReference type="OrthoDB" id="6478865at2759"/>
<evidence type="ECO:0000313" key="3">
    <source>
        <dbReference type="EMBL" id="EEB11952.1"/>
    </source>
</evidence>
<sequence length="555" mass="61436">MGNVPFWTNVVVSLLYLSGITNGQHYYHENPSHGFKTFTPQVNIKNFFGTKYFHKFSDNNGPSPSSFNSFEQPMPVPLPPPPQSNMPPPPPMGSPLGPPSLPPMPPQLSSPLPPLPPPPPPPPPSYPRGMYPYEYHSSRMPLQQQPPLPPSPMSREYPGHHEGMYNEPMPPNHCPSCAECEGNEEDYYGENDDHCDGGCPCAGPYGRYNNYSNGESNRPCNCEGGCPCDCEGGCPCECDGGCPCDCERGCPCACEGGCPCDGGCPCACNGGCPCACGDHDYMDKGYQDKQNYQDGGHCPYCRGEGCPECRGDRGYGYHEPPPPPQPPIRNSPAFHRYSPMNQMNPDEMDYSQNPNLQPHTEIYPLPPSYNPMIPPQPLPPSRQLPNQDYMPMPPGDTGGYTEIQELPPVMLPPKVSMDMPPPHYSPPLRGVPPPPPPPMPPRMSMPETFHPTPLPERERKKGRVTYLREEKSLEKQTFQKGKLNLNYKASEEAKKMYRALQILNPSPELSGEYKCTVSTFEKEESQSKKMIIFVTSSLLSLSKCAPSFKTYKMAQ</sequence>
<dbReference type="EMBL" id="AAZO01001694">
    <property type="status" value="NOT_ANNOTATED_CDS"/>
    <property type="molecule type" value="Genomic_DNA"/>
</dbReference>
<reference evidence="4" key="3">
    <citation type="submission" date="2021-02" db="UniProtKB">
        <authorList>
            <consortium name="EnsemblMetazoa"/>
        </authorList>
    </citation>
    <scope>IDENTIFICATION</scope>
    <source>
        <strain evidence="4">USDA</strain>
    </source>
</reference>
<dbReference type="EMBL" id="DS235100">
    <property type="protein sequence ID" value="EEB11952.1"/>
    <property type="molecule type" value="Genomic_DNA"/>
</dbReference>
<organism>
    <name type="scientific">Pediculus humanus subsp. corporis</name>
    <name type="common">Body louse</name>
    <dbReference type="NCBI Taxonomy" id="121224"/>
    <lineage>
        <taxon>Eukaryota</taxon>
        <taxon>Metazoa</taxon>
        <taxon>Ecdysozoa</taxon>
        <taxon>Arthropoda</taxon>
        <taxon>Hexapoda</taxon>
        <taxon>Insecta</taxon>
        <taxon>Pterygota</taxon>
        <taxon>Neoptera</taxon>
        <taxon>Paraneoptera</taxon>
        <taxon>Psocodea</taxon>
        <taxon>Troctomorpha</taxon>
        <taxon>Phthiraptera</taxon>
        <taxon>Anoplura</taxon>
        <taxon>Pediculidae</taxon>
        <taxon>Pediculus</taxon>
    </lineage>
</organism>
<name>E0VEX8_PEDHC</name>
<gene>
    <name evidence="4" type="primary">8239481</name>
    <name evidence="3" type="ORF">Phum_PHUM146270</name>
</gene>
<evidence type="ECO:0000313" key="5">
    <source>
        <dbReference type="Proteomes" id="UP000009046"/>
    </source>
</evidence>
<dbReference type="EMBL" id="AAZO01001693">
    <property type="status" value="NOT_ANNOTATED_CDS"/>
    <property type="molecule type" value="Genomic_DNA"/>
</dbReference>
<dbReference type="EMBL" id="AAZO01001695">
    <property type="status" value="NOT_ANNOTATED_CDS"/>
    <property type="molecule type" value="Genomic_DNA"/>
</dbReference>
<evidence type="ECO:0000313" key="4">
    <source>
        <dbReference type="EnsemblMetazoa" id="PHUM146270-PA"/>
    </source>
</evidence>
<feature type="signal peptide" evidence="2">
    <location>
        <begin position="1"/>
        <end position="23"/>
    </location>
</feature>
<dbReference type="EnsemblMetazoa" id="PHUM146270-RA">
    <property type="protein sequence ID" value="PHUM146270-PA"/>
    <property type="gene ID" value="PHUM146270"/>
</dbReference>
<dbReference type="VEuPathDB" id="VectorBase:PHUM146270"/>
<reference evidence="3" key="2">
    <citation type="submission" date="2007-04" db="EMBL/GenBank/DDBJ databases">
        <title>The genome of the human body louse.</title>
        <authorList>
            <consortium name="The Human Body Louse Genome Consortium"/>
            <person name="Kirkness E."/>
            <person name="Walenz B."/>
            <person name="Hass B."/>
            <person name="Bruggner R."/>
            <person name="Strausberg R."/>
        </authorList>
    </citation>
    <scope>NUCLEOTIDE SEQUENCE</scope>
    <source>
        <strain evidence="3">USDA</strain>
    </source>
</reference>
<accession>E0VEX8</accession>
<dbReference type="OMA" id="CDGGCPC"/>